<dbReference type="RefSeq" id="WP_000576400.1">
    <property type="nucleotide sequence ID" value="NZ_JH791882.1"/>
</dbReference>
<name>A0A9W5KTM0_BACCE</name>
<gene>
    <name evidence="2" type="ORF">IK5_04666</name>
</gene>
<organism evidence="2 3">
    <name type="scientific">Bacillus cereus VD154</name>
    <dbReference type="NCBI Taxonomy" id="1053238"/>
    <lineage>
        <taxon>Bacteria</taxon>
        <taxon>Bacillati</taxon>
        <taxon>Bacillota</taxon>
        <taxon>Bacilli</taxon>
        <taxon>Bacillales</taxon>
        <taxon>Bacillaceae</taxon>
        <taxon>Bacillus</taxon>
        <taxon>Bacillus cereus group</taxon>
    </lineage>
</organism>
<dbReference type="EMBL" id="AHFG01000053">
    <property type="protein sequence ID" value="EJR69352.1"/>
    <property type="molecule type" value="Genomic_DNA"/>
</dbReference>
<keyword evidence="1" id="KW-0812">Transmembrane</keyword>
<accession>A0A9W5KTM0</accession>
<evidence type="ECO:0000256" key="1">
    <source>
        <dbReference type="SAM" id="Phobius"/>
    </source>
</evidence>
<protein>
    <submittedName>
        <fullName evidence="2">Uncharacterized protein</fullName>
    </submittedName>
</protein>
<evidence type="ECO:0000313" key="2">
    <source>
        <dbReference type="EMBL" id="EJR69352.1"/>
    </source>
</evidence>
<feature type="non-terminal residue" evidence="2">
    <location>
        <position position="74"/>
    </location>
</feature>
<comment type="caution">
    <text evidence="2">The sequence shown here is derived from an EMBL/GenBank/DDBJ whole genome shotgun (WGS) entry which is preliminary data.</text>
</comment>
<keyword evidence="1" id="KW-1133">Transmembrane helix</keyword>
<keyword evidence="1" id="KW-0472">Membrane</keyword>
<dbReference type="AlphaFoldDB" id="A0A9W5KTM0"/>
<feature type="transmembrane region" description="Helical" evidence="1">
    <location>
        <begin position="31"/>
        <end position="50"/>
    </location>
</feature>
<evidence type="ECO:0000313" key="3">
    <source>
        <dbReference type="Proteomes" id="UP000006967"/>
    </source>
</evidence>
<sequence length="74" mass="8346">MIFKLSLALLLLLLAAIWLFIGYYLKTSLLLGLGLGVMFGVIIMLLPDVLEWMIKEDRPETMFLLSNKEASTSL</sequence>
<dbReference type="Proteomes" id="UP000006967">
    <property type="component" value="Unassembled WGS sequence"/>
</dbReference>
<feature type="transmembrane region" description="Helical" evidence="1">
    <location>
        <begin position="7"/>
        <end position="25"/>
    </location>
</feature>
<reference evidence="2 3" key="1">
    <citation type="submission" date="2012-04" db="EMBL/GenBank/DDBJ databases">
        <title>The Genome Sequence of Bacillus cereus VD154.</title>
        <authorList>
            <consortium name="The Broad Institute Genome Sequencing Platform"/>
            <consortium name="The Broad Institute Genome Sequencing Center for Infectious Disease"/>
            <person name="Feldgarden M."/>
            <person name="Van der Auwera G.A."/>
            <person name="Mahillon J."/>
            <person name="Duprez V."/>
            <person name="Timmery S."/>
            <person name="Mattelet C."/>
            <person name="Dierick K."/>
            <person name="Sun M."/>
            <person name="Yu Z."/>
            <person name="Zhu L."/>
            <person name="Hu X."/>
            <person name="Shank E.B."/>
            <person name="Swiecicka I."/>
            <person name="Hansen B.M."/>
            <person name="Andrup L."/>
            <person name="Young S.K."/>
            <person name="Zeng Q."/>
            <person name="Gargeya S."/>
            <person name="Fitzgerald M."/>
            <person name="Haas B."/>
            <person name="Abouelleil A."/>
            <person name="Alvarado L."/>
            <person name="Arachchi H.M."/>
            <person name="Berlin A."/>
            <person name="Chapman S.B."/>
            <person name="Goldberg J."/>
            <person name="Griggs A."/>
            <person name="Gujja S."/>
            <person name="Hansen M."/>
            <person name="Howarth C."/>
            <person name="Imamovic A."/>
            <person name="Larimer J."/>
            <person name="McCowen C."/>
            <person name="Montmayeur A."/>
            <person name="Murphy C."/>
            <person name="Neiman D."/>
            <person name="Pearson M."/>
            <person name="Priest M."/>
            <person name="Roberts A."/>
            <person name="Saif S."/>
            <person name="Shea T."/>
            <person name="Sisk P."/>
            <person name="Sykes S."/>
            <person name="Wortman J."/>
            <person name="Nusbaum C."/>
            <person name="Birren B."/>
        </authorList>
    </citation>
    <scope>NUCLEOTIDE SEQUENCE [LARGE SCALE GENOMIC DNA]</scope>
    <source>
        <strain evidence="2 3">VD154</strain>
    </source>
</reference>
<proteinExistence type="predicted"/>